<evidence type="ECO:0000313" key="2">
    <source>
        <dbReference type="Proteomes" id="UP000499080"/>
    </source>
</evidence>
<dbReference type="AlphaFoldDB" id="A0A4Y2WH29"/>
<protein>
    <submittedName>
        <fullName evidence="1">Uncharacterized protein</fullName>
    </submittedName>
</protein>
<evidence type="ECO:0000313" key="1">
    <source>
        <dbReference type="EMBL" id="GBO35722.1"/>
    </source>
</evidence>
<sequence length="87" mass="9793">MSRFFWNSPDSECFLPVLTPPSIPEHAGYPELKFRKSGQFELTIGILNLIKGEEQNIKIDVKKLISMEDAMNYPMTTMSNGASALNI</sequence>
<organism evidence="1 2">
    <name type="scientific">Araneus ventricosus</name>
    <name type="common">Orbweaver spider</name>
    <name type="synonym">Epeira ventricosa</name>
    <dbReference type="NCBI Taxonomy" id="182803"/>
    <lineage>
        <taxon>Eukaryota</taxon>
        <taxon>Metazoa</taxon>
        <taxon>Ecdysozoa</taxon>
        <taxon>Arthropoda</taxon>
        <taxon>Chelicerata</taxon>
        <taxon>Arachnida</taxon>
        <taxon>Araneae</taxon>
        <taxon>Araneomorphae</taxon>
        <taxon>Entelegynae</taxon>
        <taxon>Araneoidea</taxon>
        <taxon>Araneidae</taxon>
        <taxon>Araneus</taxon>
    </lineage>
</organism>
<dbReference type="EMBL" id="BGPR01059756">
    <property type="protein sequence ID" value="GBO35722.1"/>
    <property type="molecule type" value="Genomic_DNA"/>
</dbReference>
<dbReference type="Proteomes" id="UP000499080">
    <property type="component" value="Unassembled WGS sequence"/>
</dbReference>
<reference evidence="1 2" key="1">
    <citation type="journal article" date="2019" name="Sci. Rep.">
        <title>Orb-weaving spider Araneus ventricosus genome elucidates the spidroin gene catalogue.</title>
        <authorList>
            <person name="Kono N."/>
            <person name="Nakamura H."/>
            <person name="Ohtoshi R."/>
            <person name="Moran D.A.P."/>
            <person name="Shinohara A."/>
            <person name="Yoshida Y."/>
            <person name="Fujiwara M."/>
            <person name="Mori M."/>
            <person name="Tomita M."/>
            <person name="Arakawa K."/>
        </authorList>
    </citation>
    <scope>NUCLEOTIDE SEQUENCE [LARGE SCALE GENOMIC DNA]</scope>
</reference>
<comment type="caution">
    <text evidence="1">The sequence shown here is derived from an EMBL/GenBank/DDBJ whole genome shotgun (WGS) entry which is preliminary data.</text>
</comment>
<name>A0A4Y2WH29_ARAVE</name>
<gene>
    <name evidence="1" type="ORF">AVEN_152047_1</name>
</gene>
<keyword evidence="2" id="KW-1185">Reference proteome</keyword>
<proteinExistence type="predicted"/>
<accession>A0A4Y2WH29</accession>